<accession>A0A1S8Y3X1</accession>
<organism evidence="2 3">
    <name type="scientific">Izhakiella australiensis</name>
    <dbReference type="NCBI Taxonomy" id="1926881"/>
    <lineage>
        <taxon>Bacteria</taxon>
        <taxon>Pseudomonadati</taxon>
        <taxon>Pseudomonadota</taxon>
        <taxon>Gammaproteobacteria</taxon>
        <taxon>Enterobacterales</taxon>
        <taxon>Erwiniaceae</taxon>
        <taxon>Izhakiella</taxon>
    </lineage>
</organism>
<keyword evidence="1" id="KW-0812">Transmembrane</keyword>
<keyword evidence="1" id="KW-0472">Membrane</keyword>
<reference evidence="2 3" key="1">
    <citation type="submission" date="2016-12" db="EMBL/GenBank/DDBJ databases">
        <title>Izhakiella australiana sp. nov. of genus Izhakiella isolated from Australian desert.</title>
        <authorList>
            <person name="Ji M."/>
        </authorList>
    </citation>
    <scope>NUCLEOTIDE SEQUENCE [LARGE SCALE GENOMIC DNA]</scope>
    <source>
        <strain evidence="2 3">D4N98</strain>
    </source>
</reference>
<dbReference type="STRING" id="1926881.BTJ39_23960"/>
<dbReference type="Proteomes" id="UP000190667">
    <property type="component" value="Unassembled WGS sequence"/>
</dbReference>
<protein>
    <submittedName>
        <fullName evidence="2">Uncharacterized protein</fullName>
    </submittedName>
</protein>
<gene>
    <name evidence="2" type="ORF">BTJ39_23960</name>
</gene>
<dbReference type="RefSeq" id="WP_078005163.1">
    <property type="nucleotide sequence ID" value="NZ_MRUL01000045.1"/>
</dbReference>
<evidence type="ECO:0000313" key="2">
    <source>
        <dbReference type="EMBL" id="OON33562.1"/>
    </source>
</evidence>
<evidence type="ECO:0000256" key="1">
    <source>
        <dbReference type="SAM" id="Phobius"/>
    </source>
</evidence>
<name>A0A1S8Y3X1_9GAMM</name>
<evidence type="ECO:0000313" key="3">
    <source>
        <dbReference type="Proteomes" id="UP000190667"/>
    </source>
</evidence>
<dbReference type="EMBL" id="MRUL01000045">
    <property type="protein sequence ID" value="OON33562.1"/>
    <property type="molecule type" value="Genomic_DNA"/>
</dbReference>
<dbReference type="OrthoDB" id="6506863at2"/>
<keyword evidence="1" id="KW-1133">Transmembrane helix</keyword>
<sequence length="89" mass="9841">MKSNCESEITLIKLFLGTIYLTICSLIFLLLAGMLIDFIFDGEISLKGEWLFNILAGSIIIGISGSLGSWIFAKIDERKTRKSPPSDPD</sequence>
<keyword evidence="3" id="KW-1185">Reference proteome</keyword>
<dbReference type="AlphaFoldDB" id="A0A1S8Y3X1"/>
<comment type="caution">
    <text evidence="2">The sequence shown here is derived from an EMBL/GenBank/DDBJ whole genome shotgun (WGS) entry which is preliminary data.</text>
</comment>
<feature type="transmembrane region" description="Helical" evidence="1">
    <location>
        <begin position="12"/>
        <end position="38"/>
    </location>
</feature>
<proteinExistence type="predicted"/>
<feature type="transmembrane region" description="Helical" evidence="1">
    <location>
        <begin position="50"/>
        <end position="73"/>
    </location>
</feature>